<feature type="domain" description="ABC transporter" evidence="13">
    <location>
        <begin position="5"/>
        <end position="250"/>
    </location>
</feature>
<evidence type="ECO:0000256" key="9">
    <source>
        <dbReference type="ARBA" id="ARBA00022845"/>
    </source>
</evidence>
<keyword evidence="8 14" id="KW-0067">ATP-binding</keyword>
<dbReference type="RefSeq" id="WP_245917009.1">
    <property type="nucleotide sequence ID" value="NZ_CP160205.1"/>
</dbReference>
<dbReference type="Pfam" id="PF00005">
    <property type="entry name" value="ABC_tran"/>
    <property type="match status" value="2"/>
</dbReference>
<comment type="caution">
    <text evidence="14">The sequence shown here is derived from an EMBL/GenBank/DDBJ whole genome shotgun (WGS) entry which is preliminary data.</text>
</comment>
<keyword evidence="11" id="KW-0648">Protein biosynthesis</keyword>
<dbReference type="SMART" id="SM00382">
    <property type="entry name" value="AAA"/>
    <property type="match status" value="2"/>
</dbReference>
<evidence type="ECO:0000256" key="1">
    <source>
        <dbReference type="ARBA" id="ARBA00005868"/>
    </source>
</evidence>
<reference evidence="14 15" key="1">
    <citation type="submission" date="2018-04" db="EMBL/GenBank/DDBJ databases">
        <title>Genomic Encyclopedia of Archaeal and Bacterial Type Strains, Phase II (KMG-II): from individual species to whole genera.</title>
        <authorList>
            <person name="Goeker M."/>
        </authorList>
    </citation>
    <scope>NUCLEOTIDE SEQUENCE [LARGE SCALE GENOMIC DNA]</scope>
    <source>
        <strain evidence="14 15">DSM 26809</strain>
    </source>
</reference>
<sequence>MSTLISAEQLGHSFQDHWLFRNMTLGINRGRRVALVGVNGAGKSTLLKLLSGRLMPVEGKVVHARDLSLGYLEQDPSFGSAVTISDYIFHSDNRQQQLIREYEELLENDPENIKEIERLTIELSNLDAWEYEYQIKTILGRLDIHHLNQPITTLSGGQRKRLSLARLLIENPEVYVLDEPTNHLDIDTIEWLEKLLTEGNKTIIMVTHDRYFLDNVCNEIMEIDNGKMFTYQGNYAYFLEKKAERESADAAAFAKNSNLLKKELEWMRRQPQARGTKSKARIDAFYDLEEKTKNAGPKAKVELSVKAARQGNKIMELHHLNKHFGDREIITNFSYVFKKGDRIGLAGKNGSGKSTLLNIITGSLNPDGGEAIKGETTVLGYFHQSGIVFKEDERVIDVVKNVAEFITMADGKTISASALLTLFLFPPKKQHGFISNLSGGEKKRLQLMSLLMKNPNFLILDEPTNDLDIDTLNVLEEFLTDYPGVLMLVSHDRYLLDKLTDQLFIMEGNGDVRIFNGNYSSYREEIEEQKQLAKKQSVNDKPAPVVAIPTPAPKKNKLSFKEQKEYETLESEIAKLETVIKELTLKMNSGSVTEHQELMDLAKQIEDKSNEIDEKSMRWMELEELKEA</sequence>
<dbReference type="InterPro" id="IPR051309">
    <property type="entry name" value="ABCF_ATPase"/>
</dbReference>
<dbReference type="Pfam" id="PF16326">
    <property type="entry name" value="ABC_tran_CTD"/>
    <property type="match status" value="1"/>
</dbReference>
<dbReference type="AlphaFoldDB" id="A0A2T5JDU3"/>
<keyword evidence="4" id="KW-0699">rRNA-binding</keyword>
<evidence type="ECO:0000256" key="6">
    <source>
        <dbReference type="ARBA" id="ARBA00022741"/>
    </source>
</evidence>
<dbReference type="PANTHER" id="PTHR42855:SF1">
    <property type="entry name" value="ABC TRANSPORTER DOMAIN-CONTAINING PROTEIN"/>
    <property type="match status" value="1"/>
</dbReference>
<keyword evidence="15" id="KW-1185">Reference proteome</keyword>
<dbReference type="Gene3D" id="1.10.287.380">
    <property type="entry name" value="Valyl-tRNA synthetase, C-terminal domain"/>
    <property type="match status" value="1"/>
</dbReference>
<evidence type="ECO:0000256" key="5">
    <source>
        <dbReference type="ARBA" id="ARBA00022737"/>
    </source>
</evidence>
<comment type="similarity">
    <text evidence="1">Belongs to the ABC transporter superfamily. ABCF family. Translational throttle EttA subfamily.</text>
</comment>
<dbReference type="GO" id="GO:0005524">
    <property type="term" value="F:ATP binding"/>
    <property type="evidence" value="ECO:0007669"/>
    <property type="project" value="UniProtKB-KW"/>
</dbReference>
<evidence type="ECO:0000256" key="10">
    <source>
        <dbReference type="ARBA" id="ARBA00022884"/>
    </source>
</evidence>
<dbReference type="GO" id="GO:0006412">
    <property type="term" value="P:translation"/>
    <property type="evidence" value="ECO:0007669"/>
    <property type="project" value="UniProtKB-KW"/>
</dbReference>
<keyword evidence="12" id="KW-0175">Coiled coil</keyword>
<protein>
    <submittedName>
        <fullName evidence="14">ATP-binding cassette subfamily F protein uup</fullName>
    </submittedName>
</protein>
<keyword evidence="5" id="KW-0677">Repeat</keyword>
<evidence type="ECO:0000259" key="13">
    <source>
        <dbReference type="PROSITE" id="PS50893"/>
    </source>
</evidence>
<dbReference type="Pfam" id="PF12848">
    <property type="entry name" value="ABC_tran_Xtn"/>
    <property type="match status" value="1"/>
</dbReference>
<evidence type="ECO:0000256" key="4">
    <source>
        <dbReference type="ARBA" id="ARBA00022730"/>
    </source>
</evidence>
<dbReference type="Gene3D" id="3.40.50.300">
    <property type="entry name" value="P-loop containing nucleotide triphosphate hydrolases"/>
    <property type="match status" value="2"/>
</dbReference>
<dbReference type="PROSITE" id="PS50893">
    <property type="entry name" value="ABC_TRANSPORTER_2"/>
    <property type="match status" value="2"/>
</dbReference>
<dbReference type="GO" id="GO:0006417">
    <property type="term" value="P:regulation of translation"/>
    <property type="evidence" value="ECO:0007669"/>
    <property type="project" value="UniProtKB-KW"/>
</dbReference>
<gene>
    <name evidence="14" type="ORF">C8P68_102768</name>
</gene>
<proteinExistence type="inferred from homology"/>
<keyword evidence="7" id="KW-0378">Hydrolase</keyword>
<dbReference type="SUPFAM" id="SSF52540">
    <property type="entry name" value="P-loop containing nucleoside triphosphate hydrolases"/>
    <property type="match status" value="2"/>
</dbReference>
<keyword evidence="9" id="KW-0810">Translation regulation</keyword>
<accession>A0A2T5JDU3</accession>
<keyword evidence="10" id="KW-0694">RNA-binding</keyword>
<dbReference type="InterPro" id="IPR003439">
    <property type="entry name" value="ABC_transporter-like_ATP-bd"/>
</dbReference>
<dbReference type="GO" id="GO:0016887">
    <property type="term" value="F:ATP hydrolysis activity"/>
    <property type="evidence" value="ECO:0007669"/>
    <property type="project" value="InterPro"/>
</dbReference>
<dbReference type="CDD" id="cd03221">
    <property type="entry name" value="ABCF_EF-3"/>
    <property type="match status" value="2"/>
</dbReference>
<evidence type="ECO:0000256" key="7">
    <source>
        <dbReference type="ARBA" id="ARBA00022801"/>
    </source>
</evidence>
<dbReference type="InterPro" id="IPR037118">
    <property type="entry name" value="Val-tRNA_synth_C_sf"/>
</dbReference>
<evidence type="ECO:0000256" key="3">
    <source>
        <dbReference type="ARBA" id="ARBA00022555"/>
    </source>
</evidence>
<evidence type="ECO:0000256" key="11">
    <source>
        <dbReference type="ARBA" id="ARBA00022917"/>
    </source>
</evidence>
<organism evidence="14 15">
    <name type="scientific">Mucilaginibacter yixingensis</name>
    <dbReference type="NCBI Taxonomy" id="1295612"/>
    <lineage>
        <taxon>Bacteria</taxon>
        <taxon>Pseudomonadati</taxon>
        <taxon>Bacteroidota</taxon>
        <taxon>Sphingobacteriia</taxon>
        <taxon>Sphingobacteriales</taxon>
        <taxon>Sphingobacteriaceae</taxon>
        <taxon>Mucilaginibacter</taxon>
    </lineage>
</organism>
<evidence type="ECO:0000256" key="12">
    <source>
        <dbReference type="SAM" id="Coils"/>
    </source>
</evidence>
<dbReference type="Proteomes" id="UP000244168">
    <property type="component" value="Unassembled WGS sequence"/>
</dbReference>
<dbReference type="FunFam" id="3.40.50.300:FF:000011">
    <property type="entry name" value="Putative ABC transporter ATP-binding component"/>
    <property type="match status" value="1"/>
</dbReference>
<dbReference type="GO" id="GO:0000049">
    <property type="term" value="F:tRNA binding"/>
    <property type="evidence" value="ECO:0007669"/>
    <property type="project" value="UniProtKB-KW"/>
</dbReference>
<keyword evidence="3" id="KW-0820">tRNA-binding</keyword>
<dbReference type="InterPro" id="IPR003593">
    <property type="entry name" value="AAA+_ATPase"/>
</dbReference>
<feature type="domain" description="ABC transporter" evidence="13">
    <location>
        <begin position="315"/>
        <end position="533"/>
    </location>
</feature>
<dbReference type="InterPro" id="IPR027417">
    <property type="entry name" value="P-loop_NTPase"/>
</dbReference>
<keyword evidence="6" id="KW-0547">Nucleotide-binding</keyword>
<evidence type="ECO:0000256" key="8">
    <source>
        <dbReference type="ARBA" id="ARBA00022840"/>
    </source>
</evidence>
<dbReference type="EMBL" id="QAOQ01000002">
    <property type="protein sequence ID" value="PTQ99938.1"/>
    <property type="molecule type" value="Genomic_DNA"/>
</dbReference>
<dbReference type="InterPro" id="IPR017871">
    <property type="entry name" value="ABC_transporter-like_CS"/>
</dbReference>
<dbReference type="InterPro" id="IPR032781">
    <property type="entry name" value="ABC_tran_Xtn"/>
</dbReference>
<evidence type="ECO:0000256" key="2">
    <source>
        <dbReference type="ARBA" id="ARBA00022490"/>
    </source>
</evidence>
<dbReference type="PANTHER" id="PTHR42855">
    <property type="entry name" value="ABC TRANSPORTER ATP-BINDING SUBUNIT"/>
    <property type="match status" value="1"/>
</dbReference>
<feature type="coiled-coil region" evidence="12">
    <location>
        <begin position="566"/>
        <end position="618"/>
    </location>
</feature>
<dbReference type="FunFam" id="3.40.50.300:FF:000183">
    <property type="entry name" value="ABC transporter ATP-binding protein yjjK"/>
    <property type="match status" value="1"/>
</dbReference>
<name>A0A2T5JDU3_9SPHI</name>
<keyword evidence="2" id="KW-0963">Cytoplasm</keyword>
<evidence type="ECO:0000313" key="14">
    <source>
        <dbReference type="EMBL" id="PTQ99938.1"/>
    </source>
</evidence>
<evidence type="ECO:0000313" key="15">
    <source>
        <dbReference type="Proteomes" id="UP000244168"/>
    </source>
</evidence>
<dbReference type="GO" id="GO:0003677">
    <property type="term" value="F:DNA binding"/>
    <property type="evidence" value="ECO:0007669"/>
    <property type="project" value="InterPro"/>
</dbReference>
<dbReference type="GO" id="GO:0019843">
    <property type="term" value="F:rRNA binding"/>
    <property type="evidence" value="ECO:0007669"/>
    <property type="project" value="UniProtKB-KW"/>
</dbReference>
<dbReference type="InterPro" id="IPR032524">
    <property type="entry name" value="ABC_tran_C"/>
</dbReference>
<dbReference type="PROSITE" id="PS00211">
    <property type="entry name" value="ABC_TRANSPORTER_1"/>
    <property type="match status" value="1"/>
</dbReference>